<organism evidence="1">
    <name type="scientific">marine sediment metagenome</name>
    <dbReference type="NCBI Taxonomy" id="412755"/>
    <lineage>
        <taxon>unclassified sequences</taxon>
        <taxon>metagenomes</taxon>
        <taxon>ecological metagenomes</taxon>
    </lineage>
</organism>
<comment type="caution">
    <text evidence="1">The sequence shown here is derived from an EMBL/GenBank/DDBJ whole genome shotgun (WGS) entry which is preliminary data.</text>
</comment>
<evidence type="ECO:0000313" key="1">
    <source>
        <dbReference type="EMBL" id="KKN30336.1"/>
    </source>
</evidence>
<dbReference type="EMBL" id="LAZR01002414">
    <property type="protein sequence ID" value="KKN30336.1"/>
    <property type="molecule type" value="Genomic_DNA"/>
</dbReference>
<gene>
    <name evidence="1" type="ORF">LCGC14_0834980</name>
</gene>
<name>A0A0F9RZJ6_9ZZZZ</name>
<accession>A0A0F9RZJ6</accession>
<dbReference type="AlphaFoldDB" id="A0A0F9RZJ6"/>
<reference evidence="1" key="1">
    <citation type="journal article" date="2015" name="Nature">
        <title>Complex archaea that bridge the gap between prokaryotes and eukaryotes.</title>
        <authorList>
            <person name="Spang A."/>
            <person name="Saw J.H."/>
            <person name="Jorgensen S.L."/>
            <person name="Zaremba-Niedzwiedzka K."/>
            <person name="Martijn J."/>
            <person name="Lind A.E."/>
            <person name="van Eijk R."/>
            <person name="Schleper C."/>
            <person name="Guy L."/>
            <person name="Ettema T.J."/>
        </authorList>
    </citation>
    <scope>NUCLEOTIDE SEQUENCE</scope>
</reference>
<sequence length="57" mass="6551">MIVNVVHIAPSKEQAENIFDDLPEMVKELAYKWGLNDTDFREEAFEAIELEVDPDGE</sequence>
<protein>
    <submittedName>
        <fullName evidence="1">Uncharacterized protein</fullName>
    </submittedName>
</protein>
<proteinExistence type="predicted"/>